<dbReference type="InterPro" id="IPR029016">
    <property type="entry name" value="GAF-like_dom_sf"/>
</dbReference>
<dbReference type="Gene3D" id="3.30.450.40">
    <property type="match status" value="1"/>
</dbReference>
<feature type="domain" description="PAC" evidence="3">
    <location>
        <begin position="506"/>
        <end position="559"/>
    </location>
</feature>
<dbReference type="SMART" id="SM00471">
    <property type="entry name" value="HDc"/>
    <property type="match status" value="1"/>
</dbReference>
<dbReference type="PROSITE" id="PS50112">
    <property type="entry name" value="PAS"/>
    <property type="match status" value="3"/>
</dbReference>
<comment type="caution">
    <text evidence="6">The sequence shown here is derived from an EMBL/GenBank/DDBJ whole genome shotgun (WGS) entry which is preliminary data.</text>
</comment>
<dbReference type="PROSITE" id="PS50113">
    <property type="entry name" value="PAC"/>
    <property type="match status" value="4"/>
</dbReference>
<proteinExistence type="predicted"/>
<feature type="domain" description="PAS" evidence="2">
    <location>
        <begin position="34"/>
        <end position="104"/>
    </location>
</feature>
<dbReference type="Pfam" id="PF13185">
    <property type="entry name" value="GAF_2"/>
    <property type="match status" value="1"/>
</dbReference>
<dbReference type="Proteomes" id="UP000191663">
    <property type="component" value="Unassembled WGS sequence"/>
</dbReference>
<dbReference type="CDD" id="cd00130">
    <property type="entry name" value="PAS"/>
    <property type="match status" value="4"/>
</dbReference>
<dbReference type="SUPFAM" id="SSF55781">
    <property type="entry name" value="GAF domain-like"/>
    <property type="match status" value="1"/>
</dbReference>
<dbReference type="InterPro" id="IPR013767">
    <property type="entry name" value="PAS_fold"/>
</dbReference>
<dbReference type="NCBIfam" id="TIGR00277">
    <property type="entry name" value="HDIG"/>
    <property type="match status" value="1"/>
</dbReference>
<dbReference type="Gene3D" id="1.10.3210.10">
    <property type="entry name" value="Hypothetical protein af1432"/>
    <property type="match status" value="1"/>
</dbReference>
<name>A0A1V4QE30_UNCW3</name>
<dbReference type="Gene3D" id="3.30.450.20">
    <property type="entry name" value="PAS domain"/>
    <property type="match status" value="4"/>
</dbReference>
<feature type="domain" description="HD" evidence="4">
    <location>
        <begin position="747"/>
        <end position="869"/>
    </location>
</feature>
<evidence type="ECO:0008006" key="8">
    <source>
        <dbReference type="Google" id="ProtNLM"/>
    </source>
</evidence>
<dbReference type="InterPro" id="IPR003018">
    <property type="entry name" value="GAF"/>
</dbReference>
<dbReference type="PROSITE" id="PS51831">
    <property type="entry name" value="HD"/>
    <property type="match status" value="1"/>
</dbReference>
<evidence type="ECO:0000256" key="1">
    <source>
        <dbReference type="SAM" id="Coils"/>
    </source>
</evidence>
<dbReference type="SUPFAM" id="SSF55785">
    <property type="entry name" value="PYP-like sensor domain (PAS domain)"/>
    <property type="match status" value="4"/>
</dbReference>
<dbReference type="Pfam" id="PF08448">
    <property type="entry name" value="PAS_4"/>
    <property type="match status" value="1"/>
</dbReference>
<reference evidence="7" key="1">
    <citation type="submission" date="2017-01" db="EMBL/GenBank/DDBJ databases">
        <title>Novel pathways for hydrocarbon cycling and metabolic interdependencies in hydrothermal sediment communities.</title>
        <authorList>
            <person name="Dombrowski N."/>
            <person name="Seitz K."/>
            <person name="Teske A."/>
            <person name="Baker B."/>
        </authorList>
    </citation>
    <scope>NUCLEOTIDE SEQUENCE [LARGE SCALE GENOMIC DNA]</scope>
</reference>
<dbReference type="Pfam" id="PF00989">
    <property type="entry name" value="PAS"/>
    <property type="match status" value="1"/>
</dbReference>
<dbReference type="GO" id="GO:0006355">
    <property type="term" value="P:regulation of DNA-templated transcription"/>
    <property type="evidence" value="ECO:0007669"/>
    <property type="project" value="InterPro"/>
</dbReference>
<feature type="coiled-coil region" evidence="1">
    <location>
        <begin position="711"/>
        <end position="742"/>
    </location>
</feature>
<evidence type="ECO:0000313" key="7">
    <source>
        <dbReference type="Proteomes" id="UP000191663"/>
    </source>
</evidence>
<keyword evidence="1" id="KW-0175">Coiled coil</keyword>
<feature type="domain" description="PAS" evidence="2">
    <location>
        <begin position="185"/>
        <end position="227"/>
    </location>
</feature>
<dbReference type="InterPro" id="IPR006675">
    <property type="entry name" value="HDIG_dom"/>
</dbReference>
<dbReference type="PANTHER" id="PTHR43155:SF2">
    <property type="entry name" value="CYCLIC DI-GMP PHOSPHODIESTERASE PA4108"/>
    <property type="match status" value="1"/>
</dbReference>
<feature type="domain" description="PAC" evidence="3">
    <location>
        <begin position="108"/>
        <end position="159"/>
    </location>
</feature>
<feature type="domain" description="PAC" evidence="3">
    <location>
        <begin position="259"/>
        <end position="310"/>
    </location>
</feature>
<evidence type="ECO:0000259" key="5">
    <source>
        <dbReference type="PROSITE" id="PS51832"/>
    </source>
</evidence>
<dbReference type="NCBIfam" id="TIGR00229">
    <property type="entry name" value="sensory_box"/>
    <property type="match status" value="3"/>
</dbReference>
<dbReference type="AlphaFoldDB" id="A0A1V4QE30"/>
<evidence type="ECO:0000259" key="4">
    <source>
        <dbReference type="PROSITE" id="PS51831"/>
    </source>
</evidence>
<dbReference type="InterPro" id="IPR006674">
    <property type="entry name" value="HD_domain"/>
</dbReference>
<dbReference type="Pfam" id="PF13487">
    <property type="entry name" value="HD_5"/>
    <property type="match status" value="1"/>
</dbReference>
<feature type="domain" description="HD-GYP" evidence="5">
    <location>
        <begin position="725"/>
        <end position="915"/>
    </location>
</feature>
<evidence type="ECO:0000313" key="6">
    <source>
        <dbReference type="EMBL" id="OPX17629.1"/>
    </source>
</evidence>
<dbReference type="SMART" id="SM00086">
    <property type="entry name" value="PAC"/>
    <property type="match status" value="3"/>
</dbReference>
<protein>
    <recommendedName>
        <fullName evidence="8">PAS domain S-box protein</fullName>
    </recommendedName>
</protein>
<dbReference type="InterPro" id="IPR013656">
    <property type="entry name" value="PAS_4"/>
</dbReference>
<feature type="coiled-coil region" evidence="1">
    <location>
        <begin position="294"/>
        <end position="321"/>
    </location>
</feature>
<accession>A0A1V4QE30</accession>
<dbReference type="SMART" id="SM00091">
    <property type="entry name" value="PAS"/>
    <property type="match status" value="5"/>
</dbReference>
<feature type="coiled-coil region" evidence="1">
    <location>
        <begin position="150"/>
        <end position="195"/>
    </location>
</feature>
<organism evidence="6 7">
    <name type="scientific">candidate division WOR-3 bacterium 4484_100</name>
    <dbReference type="NCBI Taxonomy" id="1936077"/>
    <lineage>
        <taxon>Bacteria</taxon>
        <taxon>Bacteria division WOR-3</taxon>
    </lineage>
</organism>
<dbReference type="InterPro" id="IPR037522">
    <property type="entry name" value="HD_GYP_dom"/>
</dbReference>
<sequence length="915" mass="105348">MEEHPEKENFLKELIKLKKWMAELEAEPQGSAAQKFVFQGLVEGAGIAILIDDRKGNFRYYNQKFAQLFGYSYEEMKNQSINTLVHSDDVEKVMAYHQKRLEGANVPTRYEFRGIKKDGTTIYLEVDVVPYKDNDKIIGTCSYIWEIAERKKLEEHLERAINEKTELLQKEIQAHQQTEIALREIEARYRALYDQRILALYMMDLNGRFIDANDAALKILDYKREDLKKTTIATLLSGDQLLKAYNIIEEIKEKGYQDRVLEYRIKKDDGSYVWVETEAFLVHHDGKPYAVLGIARDITKRKEAEEALKKSEAEMSLILDSMSEYVVYHDKELKILWANKSVYKSMGLQPGELKGRACYEIGIKRTEPCEGCPVVKTLRTGRPEMGEVVTAENREWFIRAYPVKDEEGNIQGVVEISFDITVLKRAEQALRESEEKYKTLTDNINVGIYRNTVGEKGRFIEVNPALVKMFGFQNRDELLDLNVSDLYQNPEDRKRFNQKILKEGFVKNEILHLRKKDGTPFIASVSAVVVKDEKGNQVYYDGIIEDITERVEGEKLKNSLYRISDAAQSAKSLQELYRSIHKIIIDLIPTKNLYIALYDENTRMIHFPYYVDKYDKTPAPRKPSKGLTEYVLHTGNLLHAPREVVENMAEKGEIEIIGRMSVDWLGVPLKLKEKVIGVLAVQSYEENIRFKKKDEDILKFVSGQIASVIERKRAESELKASYEKLQKIIEETVDALASTSEKRDPYTAGHQYRVTRLACAIAQELGMEKDRIEGLRVAGIVHDIGKIYVAAEILNKPVRLRDIEMNLIKAHSQAGYEILKTIEFPWPVAEIVYQHHERIDGSGYPRGLKGDEILAEAKILAVADVVDAMCSHRPYRSALGISEALEELEKNRGKLYEPKVVDACLKLFRTKKFHW</sequence>
<dbReference type="PANTHER" id="PTHR43155">
    <property type="entry name" value="CYCLIC DI-GMP PHOSPHODIESTERASE PA4108-RELATED"/>
    <property type="match status" value="1"/>
</dbReference>
<dbReference type="InterPro" id="IPR001610">
    <property type="entry name" value="PAC"/>
</dbReference>
<evidence type="ECO:0000259" key="3">
    <source>
        <dbReference type="PROSITE" id="PS50113"/>
    </source>
</evidence>
<feature type="domain" description="PAS" evidence="2">
    <location>
        <begin position="311"/>
        <end position="356"/>
    </location>
</feature>
<dbReference type="SMART" id="SM00065">
    <property type="entry name" value="GAF"/>
    <property type="match status" value="1"/>
</dbReference>
<dbReference type="InterPro" id="IPR035965">
    <property type="entry name" value="PAS-like_dom_sf"/>
</dbReference>
<dbReference type="InterPro" id="IPR003607">
    <property type="entry name" value="HD/PDEase_dom"/>
</dbReference>
<dbReference type="PROSITE" id="PS51832">
    <property type="entry name" value="HD_GYP"/>
    <property type="match status" value="1"/>
</dbReference>
<dbReference type="Pfam" id="PF13426">
    <property type="entry name" value="PAS_9"/>
    <property type="match status" value="2"/>
</dbReference>
<dbReference type="CDD" id="cd00077">
    <property type="entry name" value="HDc"/>
    <property type="match status" value="1"/>
</dbReference>
<dbReference type="InterPro" id="IPR000014">
    <property type="entry name" value="PAS"/>
</dbReference>
<dbReference type="EMBL" id="MUKB01000098">
    <property type="protein sequence ID" value="OPX17629.1"/>
    <property type="molecule type" value="Genomic_DNA"/>
</dbReference>
<gene>
    <name evidence="6" type="ORF">BXT86_05495</name>
</gene>
<dbReference type="SUPFAM" id="SSF109604">
    <property type="entry name" value="HD-domain/PDEase-like"/>
    <property type="match status" value="1"/>
</dbReference>
<evidence type="ECO:0000259" key="2">
    <source>
        <dbReference type="PROSITE" id="PS50112"/>
    </source>
</evidence>
<dbReference type="InterPro" id="IPR000700">
    <property type="entry name" value="PAS-assoc_C"/>
</dbReference>
<feature type="domain" description="PAC" evidence="3">
    <location>
        <begin position="382"/>
        <end position="432"/>
    </location>
</feature>